<evidence type="ECO:0000313" key="2">
    <source>
        <dbReference type="RefSeq" id="XP_029634099.1"/>
    </source>
</evidence>
<organism evidence="1 2">
    <name type="scientific">Octopus sinensis</name>
    <name type="common">East Asian common octopus</name>
    <dbReference type="NCBI Taxonomy" id="2607531"/>
    <lineage>
        <taxon>Eukaryota</taxon>
        <taxon>Metazoa</taxon>
        <taxon>Spiralia</taxon>
        <taxon>Lophotrochozoa</taxon>
        <taxon>Mollusca</taxon>
        <taxon>Cephalopoda</taxon>
        <taxon>Coleoidea</taxon>
        <taxon>Octopodiformes</taxon>
        <taxon>Octopoda</taxon>
        <taxon>Incirrata</taxon>
        <taxon>Octopodidae</taxon>
        <taxon>Octopus</taxon>
    </lineage>
</organism>
<evidence type="ECO:0000313" key="1">
    <source>
        <dbReference type="Proteomes" id="UP000515154"/>
    </source>
</evidence>
<sequence length="174" mass="19531">MGSVISKNGFSALSSQTNKLDSREPLNESKSDMKSSNHSENDVVSGNNWDYGTCFTSWSDDVTYKYLDDILCDDLEYNIVPGFNSYSQTNADMCSDLEDSCENTPSSNSASEKQKLKSTSDSTNSCLEEQHRRNSEDNSFLDLENQILQEYNDAKGTRPLLSESEPSHRINHLI</sequence>
<name>A0A6P7S703_9MOLL</name>
<reference evidence="2" key="1">
    <citation type="submission" date="2025-08" db="UniProtKB">
        <authorList>
            <consortium name="RefSeq"/>
        </authorList>
    </citation>
    <scope>IDENTIFICATION</scope>
</reference>
<gene>
    <name evidence="2" type="primary">LOC115209735</name>
</gene>
<dbReference type="Proteomes" id="UP000515154">
    <property type="component" value="Linkage group LG3"/>
</dbReference>
<proteinExistence type="predicted"/>
<dbReference type="AlphaFoldDB" id="A0A6P7S703"/>
<keyword evidence="1" id="KW-1185">Reference proteome</keyword>
<dbReference type="RefSeq" id="XP_029634099.1">
    <property type="nucleotide sequence ID" value="XM_029778239.2"/>
</dbReference>
<protein>
    <submittedName>
        <fullName evidence="2">Uncharacterized protein LOC115209735</fullName>
    </submittedName>
</protein>
<accession>A0A6P7S703</accession>
<dbReference type="KEGG" id="osn:115209735"/>